<comment type="caution">
    <text evidence="10">The sequence shown here is derived from an EMBL/GenBank/DDBJ whole genome shotgun (WGS) entry which is preliminary data.</text>
</comment>
<evidence type="ECO:0000256" key="6">
    <source>
        <dbReference type="ARBA" id="ARBA00022989"/>
    </source>
</evidence>
<keyword evidence="4" id="KW-0997">Cell inner membrane</keyword>
<evidence type="ECO:0000256" key="7">
    <source>
        <dbReference type="ARBA" id="ARBA00023136"/>
    </source>
</evidence>
<protein>
    <submittedName>
        <fullName evidence="10">YeeE/YedE family protein</fullName>
    </submittedName>
</protein>
<feature type="transmembrane region" description="Helical" evidence="9">
    <location>
        <begin position="49"/>
        <end position="72"/>
    </location>
</feature>
<dbReference type="RefSeq" id="WP_345335657.1">
    <property type="nucleotide sequence ID" value="NZ_BAABJZ010000081.1"/>
</dbReference>
<dbReference type="InterPro" id="IPR007272">
    <property type="entry name" value="Sulf_transp_TsuA/YedE"/>
</dbReference>
<organism evidence="10 11">
    <name type="scientific">Ferrimonas pelagia</name>
    <dbReference type="NCBI Taxonomy" id="1177826"/>
    <lineage>
        <taxon>Bacteria</taxon>
        <taxon>Pseudomonadati</taxon>
        <taxon>Pseudomonadota</taxon>
        <taxon>Gammaproteobacteria</taxon>
        <taxon>Alteromonadales</taxon>
        <taxon>Ferrimonadaceae</taxon>
        <taxon>Ferrimonas</taxon>
    </lineage>
</organism>
<comment type="subcellular location">
    <subcellularLocation>
        <location evidence="1">Cell inner membrane</location>
        <topology evidence="1">Multi-pass membrane protein</topology>
    </subcellularLocation>
</comment>
<dbReference type="Proteomes" id="UP001499988">
    <property type="component" value="Unassembled WGS sequence"/>
</dbReference>
<evidence type="ECO:0000313" key="11">
    <source>
        <dbReference type="Proteomes" id="UP001499988"/>
    </source>
</evidence>
<keyword evidence="5 9" id="KW-0812">Transmembrane</keyword>
<evidence type="ECO:0000256" key="5">
    <source>
        <dbReference type="ARBA" id="ARBA00022692"/>
    </source>
</evidence>
<keyword evidence="2" id="KW-0813">Transport</keyword>
<dbReference type="PANTHER" id="PTHR30574:SF1">
    <property type="entry name" value="SULPHUR TRANSPORT DOMAIN-CONTAINING PROTEIN"/>
    <property type="match status" value="1"/>
</dbReference>
<gene>
    <name evidence="10" type="ORF">GCM10023333_24170</name>
</gene>
<keyword evidence="3" id="KW-1003">Cell membrane</keyword>
<evidence type="ECO:0000256" key="3">
    <source>
        <dbReference type="ARBA" id="ARBA00022475"/>
    </source>
</evidence>
<comment type="similarity">
    <text evidence="8">Belongs to the TsuA/YedE (TC 9.B.102) family.</text>
</comment>
<accession>A0ABP9EY99</accession>
<keyword evidence="7 9" id="KW-0472">Membrane</keyword>
<keyword evidence="11" id="KW-1185">Reference proteome</keyword>
<evidence type="ECO:0000256" key="2">
    <source>
        <dbReference type="ARBA" id="ARBA00022448"/>
    </source>
</evidence>
<evidence type="ECO:0000256" key="1">
    <source>
        <dbReference type="ARBA" id="ARBA00004429"/>
    </source>
</evidence>
<keyword evidence="6 9" id="KW-1133">Transmembrane helix</keyword>
<feature type="transmembrane region" description="Helical" evidence="9">
    <location>
        <begin position="111"/>
        <end position="133"/>
    </location>
</feature>
<feature type="transmembrane region" description="Helical" evidence="9">
    <location>
        <begin position="6"/>
        <end position="28"/>
    </location>
</feature>
<dbReference type="PANTHER" id="PTHR30574">
    <property type="entry name" value="INNER MEMBRANE PROTEIN YEDE"/>
    <property type="match status" value="1"/>
</dbReference>
<feature type="transmembrane region" description="Helical" evidence="9">
    <location>
        <begin position="78"/>
        <end position="99"/>
    </location>
</feature>
<evidence type="ECO:0000256" key="4">
    <source>
        <dbReference type="ARBA" id="ARBA00022519"/>
    </source>
</evidence>
<evidence type="ECO:0000313" key="10">
    <source>
        <dbReference type="EMBL" id="GAA4890067.1"/>
    </source>
</evidence>
<evidence type="ECO:0000256" key="9">
    <source>
        <dbReference type="SAM" id="Phobius"/>
    </source>
</evidence>
<dbReference type="EMBL" id="BAABJZ010000081">
    <property type="protein sequence ID" value="GAA4890067.1"/>
    <property type="molecule type" value="Genomic_DNA"/>
</dbReference>
<reference evidence="11" key="1">
    <citation type="journal article" date="2019" name="Int. J. Syst. Evol. Microbiol.">
        <title>The Global Catalogue of Microorganisms (GCM) 10K type strain sequencing project: providing services to taxonomists for standard genome sequencing and annotation.</title>
        <authorList>
            <consortium name="The Broad Institute Genomics Platform"/>
            <consortium name="The Broad Institute Genome Sequencing Center for Infectious Disease"/>
            <person name="Wu L."/>
            <person name="Ma J."/>
        </authorList>
    </citation>
    <scope>NUCLEOTIDE SEQUENCE [LARGE SCALE GENOMIC DNA]</scope>
    <source>
        <strain evidence="11">JCM 18401</strain>
    </source>
</reference>
<proteinExistence type="inferred from homology"/>
<name>A0ABP9EY99_9GAMM</name>
<sequence>MEISNVWMPLLGGMMLGVASLALLALNGRVAGISGILSGAFGAKGDRRWRWAFIAGLLLSGAVAKAMGALTFEYATQSLPVILLAGFLVGLGTVIGGGCTSGHGICGNGRLSVRSIVATGVFMAFGILAAVLFH</sequence>
<evidence type="ECO:0000256" key="8">
    <source>
        <dbReference type="ARBA" id="ARBA00035655"/>
    </source>
</evidence>